<dbReference type="Proteomes" id="UP001275436">
    <property type="component" value="Unassembled WGS sequence"/>
</dbReference>
<organism evidence="1 2">
    <name type="scientific">Oceanobacillus kimchii</name>
    <dbReference type="NCBI Taxonomy" id="746691"/>
    <lineage>
        <taxon>Bacteria</taxon>
        <taxon>Bacillati</taxon>
        <taxon>Bacillota</taxon>
        <taxon>Bacilli</taxon>
        <taxon>Bacillales</taxon>
        <taxon>Bacillaceae</taxon>
        <taxon>Oceanobacillus</taxon>
    </lineage>
</organism>
<proteinExistence type="predicted"/>
<accession>A0ABQ5TJS9</accession>
<gene>
    <name evidence="1" type="ORF">MACH08_20390</name>
</gene>
<comment type="caution">
    <text evidence="1">The sequence shown here is derived from an EMBL/GenBank/DDBJ whole genome shotgun (WGS) entry which is preliminary data.</text>
</comment>
<dbReference type="RefSeq" id="WP_317958129.1">
    <property type="nucleotide sequence ID" value="NZ_BSKO01000001.1"/>
</dbReference>
<protein>
    <submittedName>
        <fullName evidence="1">Uncharacterized protein</fullName>
    </submittedName>
</protein>
<evidence type="ECO:0000313" key="2">
    <source>
        <dbReference type="Proteomes" id="UP001275436"/>
    </source>
</evidence>
<dbReference type="EMBL" id="BSKO01000001">
    <property type="protein sequence ID" value="GLO66255.1"/>
    <property type="molecule type" value="Genomic_DNA"/>
</dbReference>
<keyword evidence="2" id="KW-1185">Reference proteome</keyword>
<sequence length="63" mass="7592">MTNLMSQKEEADLVLEQISDDYFWVEKNRFGNIGYLINRNEMDDMVEVFNNPLIYKESKERLN</sequence>
<reference evidence="1 2" key="1">
    <citation type="submission" date="2023-02" db="EMBL/GenBank/DDBJ databases">
        <title>Oceanobacillus kimchii IFOP_LL358 isolated form Alexandrium catenella lab strain.</title>
        <authorList>
            <person name="Gajardo G."/>
            <person name="Ueki S."/>
            <person name="Maruyama F."/>
        </authorList>
    </citation>
    <scope>NUCLEOTIDE SEQUENCE [LARGE SCALE GENOMIC DNA]</scope>
    <source>
        <strain evidence="1 2">IFOP_LL358</strain>
    </source>
</reference>
<name>A0ABQ5TJS9_9BACI</name>
<evidence type="ECO:0000313" key="1">
    <source>
        <dbReference type="EMBL" id="GLO66255.1"/>
    </source>
</evidence>